<proteinExistence type="predicted"/>
<keyword evidence="8" id="KW-1185">Reference proteome</keyword>
<evidence type="ECO:0000313" key="7">
    <source>
        <dbReference type="EMBL" id="MFB9230890.1"/>
    </source>
</evidence>
<dbReference type="Proteomes" id="UP001589683">
    <property type="component" value="Unassembled WGS sequence"/>
</dbReference>
<keyword evidence="4 6" id="KW-1133">Transmembrane helix</keyword>
<comment type="subcellular location">
    <subcellularLocation>
        <location evidence="1">Membrane</location>
        <topology evidence="1">Multi-pass membrane protein</topology>
    </subcellularLocation>
</comment>
<dbReference type="SUPFAM" id="SSF56784">
    <property type="entry name" value="HAD-like"/>
    <property type="match status" value="1"/>
</dbReference>
<protein>
    <submittedName>
        <fullName evidence="7">UbiA family prenyltransferase</fullName>
    </submittedName>
</protein>
<feature type="transmembrane region" description="Helical" evidence="6">
    <location>
        <begin position="218"/>
        <end position="237"/>
    </location>
</feature>
<feature type="transmembrane region" description="Helical" evidence="6">
    <location>
        <begin position="383"/>
        <end position="403"/>
    </location>
</feature>
<evidence type="ECO:0000256" key="6">
    <source>
        <dbReference type="SAM" id="Phobius"/>
    </source>
</evidence>
<feature type="transmembrane region" description="Helical" evidence="6">
    <location>
        <begin position="337"/>
        <end position="355"/>
    </location>
</feature>
<dbReference type="EMBL" id="JBHMEA010000008">
    <property type="protein sequence ID" value="MFB9230890.1"/>
    <property type="molecule type" value="Genomic_DNA"/>
</dbReference>
<evidence type="ECO:0000256" key="3">
    <source>
        <dbReference type="ARBA" id="ARBA00022692"/>
    </source>
</evidence>
<name>A0ABV5JBQ8_9RHOB</name>
<reference evidence="7 8" key="1">
    <citation type="submission" date="2024-09" db="EMBL/GenBank/DDBJ databases">
        <authorList>
            <person name="Sun Q."/>
            <person name="Mori K."/>
        </authorList>
    </citation>
    <scope>NUCLEOTIDE SEQUENCE [LARGE SCALE GENOMIC DNA]</scope>
    <source>
        <strain evidence="7 8">CECT 8726</strain>
    </source>
</reference>
<organism evidence="7 8">
    <name type="scientific">Pseudohalocynthiibacter aestuariivivens</name>
    <dbReference type="NCBI Taxonomy" id="1591409"/>
    <lineage>
        <taxon>Bacteria</taxon>
        <taxon>Pseudomonadati</taxon>
        <taxon>Pseudomonadota</taxon>
        <taxon>Alphaproteobacteria</taxon>
        <taxon>Rhodobacterales</taxon>
        <taxon>Paracoccaceae</taxon>
        <taxon>Pseudohalocynthiibacter</taxon>
    </lineage>
</organism>
<dbReference type="Gene3D" id="1.10.357.140">
    <property type="entry name" value="UbiA prenyltransferase"/>
    <property type="match status" value="1"/>
</dbReference>
<comment type="caution">
    <text evidence="7">The sequence shown here is derived from an EMBL/GenBank/DDBJ whole genome shotgun (WGS) entry which is preliminary data.</text>
</comment>
<evidence type="ECO:0000256" key="5">
    <source>
        <dbReference type="ARBA" id="ARBA00023136"/>
    </source>
</evidence>
<feature type="transmembrane region" description="Helical" evidence="6">
    <location>
        <begin position="457"/>
        <end position="476"/>
    </location>
</feature>
<feature type="transmembrane region" description="Helical" evidence="6">
    <location>
        <begin position="415"/>
        <end position="436"/>
    </location>
</feature>
<dbReference type="Pfam" id="PF01040">
    <property type="entry name" value="UbiA"/>
    <property type="match status" value="1"/>
</dbReference>
<dbReference type="CDD" id="cd13963">
    <property type="entry name" value="PT_UbiA_2"/>
    <property type="match status" value="1"/>
</dbReference>
<dbReference type="InterPro" id="IPR000537">
    <property type="entry name" value="UbiA_prenyltransferase"/>
</dbReference>
<keyword evidence="5 6" id="KW-0472">Membrane</keyword>
<dbReference type="PANTHER" id="PTHR11048">
    <property type="entry name" value="PRENYLTRANSFERASES"/>
    <property type="match status" value="1"/>
</dbReference>
<keyword evidence="2" id="KW-1003">Cell membrane</keyword>
<evidence type="ECO:0000256" key="4">
    <source>
        <dbReference type="ARBA" id="ARBA00022989"/>
    </source>
</evidence>
<keyword evidence="3 6" id="KW-0812">Transmembrane</keyword>
<gene>
    <name evidence="7" type="ORF">ACFFUT_03695</name>
</gene>
<dbReference type="PANTHER" id="PTHR11048:SF5">
    <property type="entry name" value="DECAPRENYL-PHOSPHATE PHOSPHORIBOSYLTRANSFERASE"/>
    <property type="match status" value="1"/>
</dbReference>
<dbReference type="NCBIfam" id="NF006088">
    <property type="entry name" value="PRK08238.1"/>
    <property type="match status" value="1"/>
</dbReference>
<evidence type="ECO:0000256" key="1">
    <source>
        <dbReference type="ARBA" id="ARBA00004141"/>
    </source>
</evidence>
<sequence length="478" mass="52693">MAEVKPLVLDVDGTFLRTDMLYECFWAGLGKHPIKTLKTAMRYFTRPAKLKSALLEIADIRTDLLPVNQEMKALANKSIAVGRDVVLASASDQQLVARLASDHGLSTRVFASDGETNLKGKAKAKALVDAYGEAGFDYAGDNKADRAIWEHAENALVVGHHDAIVAKLSAMGKTVTEYPNRLHITDLFRAIRPHQWVKNILLLLPMIAAHSFRLDNLFMVLLGMVSFSAAASSIYVVNDLLDLEADRLHPTKCRRPFAQGTVPISVGMGMLVVLGVLAIGLGALLGPAFLAVVVVYIILSLAYSLRLKRMRWVDIAALAGLYTLRVVAGAAASKVDASSFMLIFIFPVFITLGCVKRLTELSLTTTDDNLPGRGYGRQDRGDLLNIAGLGMFFALLIFFLYSFSEQARTLYPSQWVLWIALVPIAAWLFRMVRLGYFGKQDYDPIVFAMKDKRGVGLLLLTLSLMFYAAGLFHQWFGI</sequence>
<dbReference type="InterPro" id="IPR044878">
    <property type="entry name" value="UbiA_sf"/>
</dbReference>
<evidence type="ECO:0000256" key="2">
    <source>
        <dbReference type="ARBA" id="ARBA00022475"/>
    </source>
</evidence>
<dbReference type="RefSeq" id="WP_213890900.1">
    <property type="nucleotide sequence ID" value="NZ_JAGFNU010000015.1"/>
</dbReference>
<dbReference type="InterPro" id="IPR036412">
    <property type="entry name" value="HAD-like_sf"/>
</dbReference>
<dbReference type="InterPro" id="IPR023214">
    <property type="entry name" value="HAD_sf"/>
</dbReference>
<dbReference type="Gene3D" id="3.40.50.1000">
    <property type="entry name" value="HAD superfamily/HAD-like"/>
    <property type="match status" value="1"/>
</dbReference>
<accession>A0ABV5JBQ8</accession>
<feature type="transmembrane region" description="Helical" evidence="6">
    <location>
        <begin position="257"/>
        <end position="279"/>
    </location>
</feature>
<feature type="transmembrane region" description="Helical" evidence="6">
    <location>
        <begin position="285"/>
        <end position="305"/>
    </location>
</feature>
<feature type="transmembrane region" description="Helical" evidence="6">
    <location>
        <begin position="312"/>
        <end position="331"/>
    </location>
</feature>
<dbReference type="InterPro" id="IPR039653">
    <property type="entry name" value="Prenyltransferase"/>
</dbReference>
<evidence type="ECO:0000313" key="8">
    <source>
        <dbReference type="Proteomes" id="UP001589683"/>
    </source>
</evidence>